<evidence type="ECO:0000256" key="3">
    <source>
        <dbReference type="ARBA" id="ARBA00022496"/>
    </source>
</evidence>
<reference evidence="8" key="1">
    <citation type="submission" date="2020-10" db="EMBL/GenBank/DDBJ databases">
        <title>The Whole-Genome Sequence of Metschnikowia persimmonesis, a Novel Endophytic Yeast Species Isolated from Medicinal Plant Diospyros kaki Thumb.</title>
        <authorList>
            <person name="Rahmat E."/>
            <person name="Kang Y."/>
        </authorList>
    </citation>
    <scope>NUCLEOTIDE SEQUENCE</scope>
    <source>
        <strain evidence="8">KIOM G15050</strain>
    </source>
</reference>
<comment type="caution">
    <text evidence="8">The sequence shown here is derived from an EMBL/GenBank/DDBJ whole genome shotgun (WGS) entry which is preliminary data.</text>
</comment>
<accession>A0A8H7LAS5</accession>
<dbReference type="GO" id="GO:0015093">
    <property type="term" value="F:ferrous iron transmembrane transporter activity"/>
    <property type="evidence" value="ECO:0007669"/>
    <property type="project" value="TreeGrafter"/>
</dbReference>
<feature type="transmembrane region" description="Helical" evidence="7">
    <location>
        <begin position="60"/>
        <end position="85"/>
    </location>
</feature>
<comment type="subcellular location">
    <subcellularLocation>
        <location evidence="1">Membrane</location>
        <topology evidence="1">Multi-pass membrane protein</topology>
    </subcellularLocation>
</comment>
<dbReference type="InterPro" id="IPR004923">
    <property type="entry name" value="FTR1/Fip1/EfeU"/>
</dbReference>
<evidence type="ECO:0000256" key="7">
    <source>
        <dbReference type="SAM" id="Phobius"/>
    </source>
</evidence>
<protein>
    <recommendedName>
        <fullName evidence="10">Iron transporter FTH1</fullName>
    </recommendedName>
</protein>
<keyword evidence="6 7" id="KW-0472">Membrane</keyword>
<evidence type="ECO:0000313" key="9">
    <source>
        <dbReference type="Proteomes" id="UP000649328"/>
    </source>
</evidence>
<dbReference type="GO" id="GO:0000329">
    <property type="term" value="C:fungal-type vacuole membrane"/>
    <property type="evidence" value="ECO:0007669"/>
    <property type="project" value="TreeGrafter"/>
</dbReference>
<dbReference type="Pfam" id="PF03239">
    <property type="entry name" value="FTR1"/>
    <property type="match status" value="1"/>
</dbReference>
<evidence type="ECO:0000256" key="1">
    <source>
        <dbReference type="ARBA" id="ARBA00004141"/>
    </source>
</evidence>
<dbReference type="GO" id="GO:0033573">
    <property type="term" value="C:high-affinity iron permease complex"/>
    <property type="evidence" value="ECO:0007669"/>
    <property type="project" value="InterPro"/>
</dbReference>
<feature type="transmembrane region" description="Helical" evidence="7">
    <location>
        <begin position="174"/>
        <end position="198"/>
    </location>
</feature>
<feature type="transmembrane region" description="Helical" evidence="7">
    <location>
        <begin position="204"/>
        <end position="224"/>
    </location>
</feature>
<evidence type="ECO:0000256" key="2">
    <source>
        <dbReference type="ARBA" id="ARBA00008333"/>
    </source>
</evidence>
<feature type="transmembrane region" description="Helical" evidence="7">
    <location>
        <begin position="236"/>
        <end position="258"/>
    </location>
</feature>
<keyword evidence="3" id="KW-0813">Transport</keyword>
<dbReference type="PANTHER" id="PTHR31632:SF7">
    <property type="entry name" value="IRON TRANSPORTER FTH1"/>
    <property type="match status" value="1"/>
</dbReference>
<evidence type="ECO:0000256" key="6">
    <source>
        <dbReference type="ARBA" id="ARBA00023136"/>
    </source>
</evidence>
<dbReference type="AlphaFoldDB" id="A0A8H7LAS5"/>
<feature type="transmembrane region" description="Helical" evidence="7">
    <location>
        <begin position="97"/>
        <end position="117"/>
    </location>
</feature>
<evidence type="ECO:0008006" key="10">
    <source>
        <dbReference type="Google" id="ProtNLM"/>
    </source>
</evidence>
<proteinExistence type="inferred from homology"/>
<dbReference type="Proteomes" id="UP000649328">
    <property type="component" value="Unassembled WGS sequence"/>
</dbReference>
<feature type="transmembrane region" description="Helical" evidence="7">
    <location>
        <begin position="12"/>
        <end position="34"/>
    </location>
</feature>
<gene>
    <name evidence="8" type="ORF">HF325_004015</name>
</gene>
<dbReference type="PANTHER" id="PTHR31632">
    <property type="entry name" value="IRON TRANSPORTER FTH1"/>
    <property type="match status" value="1"/>
</dbReference>
<dbReference type="OrthoDB" id="4364at2759"/>
<keyword evidence="9" id="KW-1185">Reference proteome</keyword>
<keyword evidence="4 7" id="KW-0812">Transmembrane</keyword>
<keyword evidence="3" id="KW-0406">Ion transport</keyword>
<comment type="similarity">
    <text evidence="2">Belongs to the oxidase-dependent Fe transporter (OFeT) (TC 9.A.10.1) family.</text>
</comment>
<organism evidence="8 9">
    <name type="scientific">Metschnikowia pulcherrima</name>
    <dbReference type="NCBI Taxonomy" id="27326"/>
    <lineage>
        <taxon>Eukaryota</taxon>
        <taxon>Fungi</taxon>
        <taxon>Dikarya</taxon>
        <taxon>Ascomycota</taxon>
        <taxon>Saccharomycotina</taxon>
        <taxon>Pichiomycetes</taxon>
        <taxon>Metschnikowiaceae</taxon>
        <taxon>Metschnikowia</taxon>
    </lineage>
</organism>
<dbReference type="EMBL" id="JACBPP010000005">
    <property type="protein sequence ID" value="KAF8001514.1"/>
    <property type="molecule type" value="Genomic_DNA"/>
</dbReference>
<keyword evidence="5 7" id="KW-1133">Transmembrane helix</keyword>
<evidence type="ECO:0000313" key="8">
    <source>
        <dbReference type="EMBL" id="KAF8001514.1"/>
    </source>
</evidence>
<evidence type="ECO:0000256" key="4">
    <source>
        <dbReference type="ARBA" id="ARBA00022692"/>
    </source>
</evidence>
<name>A0A8H7LAS5_9ASCO</name>
<evidence type="ECO:0000256" key="5">
    <source>
        <dbReference type="ARBA" id="ARBA00022989"/>
    </source>
</evidence>
<keyword evidence="3" id="KW-0410">Iron transport</keyword>
<keyword evidence="3" id="KW-0408">Iron</keyword>
<sequence length="390" mass="43995">MFDMARYFSIQIFFIILRETLETAIIILVLLSFIKKREPENDSENAGHIRKINSGLRLQVWLGAICGLLICFAIGLVFVLCFYFIDTNLWSYTERLWEGLFCLLSSVIITVMGVGLLRINKVMKIKWWIKLGDAYQNDQPKDKLDPAEGDDGSTTALLAPERKKAAKEKFSKKYFLAILPFVTTLREGLEAVVFMGGIGMSQPLSSLPLAVLAGVLLGSGIGISLYKGGNKLSLQYFLICSTCFLYVVSAGLLSRGVWFLELEKYVRLCGGLDVSETGSGPGSYDIANTVWHVNCCNGLRDGWWMVANAIVGWTNTATYGSVFSYIGYWLFVSAWLRLRMSEERNGYLPFIPIKWQLKRIRKKIRMYEMRREHTLGSEAERAAEAQVLEG</sequence>
<feature type="transmembrane region" description="Helical" evidence="7">
    <location>
        <begin position="317"/>
        <end position="336"/>
    </location>
</feature>